<dbReference type="GO" id="GO:0031624">
    <property type="term" value="F:ubiquitin conjugating enzyme binding"/>
    <property type="evidence" value="ECO:0007669"/>
    <property type="project" value="TreeGrafter"/>
</dbReference>
<dbReference type="PANTHER" id="PTHR45877">
    <property type="entry name" value="E3 UBIQUITIN-PROTEIN LIGASE SIAH2"/>
    <property type="match status" value="1"/>
</dbReference>
<reference evidence="6" key="1">
    <citation type="submission" date="2015-11" db="EMBL/GenBank/DDBJ databases">
        <title>De novo transcriptome assembly of four potential Pierce s Disease insect vectors from Arizona vineyards.</title>
        <authorList>
            <person name="Tassone E.E."/>
        </authorList>
    </citation>
    <scope>NUCLEOTIDE SEQUENCE</scope>
</reference>
<keyword evidence="3" id="KW-0862">Zinc</keyword>
<dbReference type="AlphaFoldDB" id="A0A1B6L3W0"/>
<dbReference type="InterPro" id="IPR013083">
    <property type="entry name" value="Znf_RING/FYVE/PHD"/>
</dbReference>
<organism evidence="6">
    <name type="scientific">Graphocephala atropunctata</name>
    <dbReference type="NCBI Taxonomy" id="36148"/>
    <lineage>
        <taxon>Eukaryota</taxon>
        <taxon>Metazoa</taxon>
        <taxon>Ecdysozoa</taxon>
        <taxon>Arthropoda</taxon>
        <taxon>Hexapoda</taxon>
        <taxon>Insecta</taxon>
        <taxon>Pterygota</taxon>
        <taxon>Neoptera</taxon>
        <taxon>Paraneoptera</taxon>
        <taxon>Hemiptera</taxon>
        <taxon>Auchenorrhyncha</taxon>
        <taxon>Membracoidea</taxon>
        <taxon>Cicadellidae</taxon>
        <taxon>Cicadellinae</taxon>
        <taxon>Cicadellini</taxon>
        <taxon>Graphocephala</taxon>
    </lineage>
</organism>
<dbReference type="GO" id="GO:0061630">
    <property type="term" value="F:ubiquitin protein ligase activity"/>
    <property type="evidence" value="ECO:0007669"/>
    <property type="project" value="TreeGrafter"/>
</dbReference>
<dbReference type="EMBL" id="GEBQ01021641">
    <property type="protein sequence ID" value="JAT18336.1"/>
    <property type="molecule type" value="Transcribed_RNA"/>
</dbReference>
<dbReference type="Gene3D" id="3.30.40.10">
    <property type="entry name" value="Zinc/RING finger domain, C3HC4 (zinc finger)"/>
    <property type="match status" value="2"/>
</dbReference>
<evidence type="ECO:0000256" key="2">
    <source>
        <dbReference type="ARBA" id="ARBA00022771"/>
    </source>
</evidence>
<dbReference type="Pfam" id="PF21362">
    <property type="entry name" value="Sina_RING"/>
    <property type="match status" value="1"/>
</dbReference>
<dbReference type="InterPro" id="IPR001841">
    <property type="entry name" value="Znf_RING"/>
</dbReference>
<dbReference type="GO" id="GO:0043161">
    <property type="term" value="P:proteasome-mediated ubiquitin-dependent protein catabolic process"/>
    <property type="evidence" value="ECO:0007669"/>
    <property type="project" value="TreeGrafter"/>
</dbReference>
<dbReference type="GO" id="GO:0008270">
    <property type="term" value="F:zinc ion binding"/>
    <property type="evidence" value="ECO:0007669"/>
    <property type="project" value="UniProtKB-KW"/>
</dbReference>
<dbReference type="InterPro" id="IPR049548">
    <property type="entry name" value="Sina-like_RING"/>
</dbReference>
<accession>A0A1B6L3W0</accession>
<sequence>AESTVLLIAVKFRSIIIKKEINFSRGNMDDIPVEVLRHSFQSLLEISRCFVCLESVRVEVVQCAKGHLICSHCHKDLKKCPKCKKQFVKNNPSRYANKVVAALPALCKYQNCGKYLKLGDDHEKYCGHRPTRCKICEWTGLGHEILSHMRGRHIVHMIGENNPGIGFQNCIPNKITSTVSVLSAYGLFFWMIERHDVDKQTFNVTFYPILNRKPKNDLFVTLSSGGTQFVTKFKLDLDPKNGENRLFVPGFMFHNLLDEKGCLNYKIYITTE</sequence>
<proteinExistence type="predicted"/>
<dbReference type="InterPro" id="IPR004162">
    <property type="entry name" value="SINA-like_animal"/>
</dbReference>
<name>A0A1B6L3W0_9HEMI</name>
<dbReference type="GO" id="GO:0005737">
    <property type="term" value="C:cytoplasm"/>
    <property type="evidence" value="ECO:0007669"/>
    <property type="project" value="TreeGrafter"/>
</dbReference>
<gene>
    <name evidence="6" type="ORF">g.4391</name>
</gene>
<dbReference type="PROSITE" id="PS50089">
    <property type="entry name" value="ZF_RING_2"/>
    <property type="match status" value="1"/>
</dbReference>
<evidence type="ECO:0000256" key="4">
    <source>
        <dbReference type="PROSITE-ProRule" id="PRU00175"/>
    </source>
</evidence>
<keyword evidence="2 4" id="KW-0863">Zinc-finger</keyword>
<feature type="non-terminal residue" evidence="6">
    <location>
        <position position="1"/>
    </location>
</feature>
<feature type="domain" description="RING-type" evidence="5">
    <location>
        <begin position="49"/>
        <end position="84"/>
    </location>
</feature>
<dbReference type="SUPFAM" id="SSF49599">
    <property type="entry name" value="TRAF domain-like"/>
    <property type="match status" value="1"/>
</dbReference>
<evidence type="ECO:0000259" key="5">
    <source>
        <dbReference type="PROSITE" id="PS50089"/>
    </source>
</evidence>
<dbReference type="UniPathway" id="UPA00143"/>
<keyword evidence="1" id="KW-0479">Metal-binding</keyword>
<dbReference type="PANTHER" id="PTHR45877:SF2">
    <property type="entry name" value="E3 UBIQUITIN-PROTEIN LIGASE SINA-RELATED"/>
    <property type="match status" value="1"/>
</dbReference>
<protein>
    <recommendedName>
        <fullName evidence="5">RING-type domain-containing protein</fullName>
    </recommendedName>
</protein>
<evidence type="ECO:0000313" key="6">
    <source>
        <dbReference type="EMBL" id="JAT18336.1"/>
    </source>
</evidence>
<dbReference type="GO" id="GO:0016567">
    <property type="term" value="P:protein ubiquitination"/>
    <property type="evidence" value="ECO:0007669"/>
    <property type="project" value="UniProtKB-UniPathway"/>
</dbReference>
<dbReference type="SUPFAM" id="SSF57850">
    <property type="entry name" value="RING/U-box"/>
    <property type="match status" value="1"/>
</dbReference>
<evidence type="ECO:0000256" key="3">
    <source>
        <dbReference type="ARBA" id="ARBA00022833"/>
    </source>
</evidence>
<evidence type="ECO:0000256" key="1">
    <source>
        <dbReference type="ARBA" id="ARBA00022723"/>
    </source>
</evidence>